<reference evidence="1" key="1">
    <citation type="submission" date="2020-11" db="EMBL/GenBank/DDBJ databases">
        <authorList>
            <person name="Tran Van P."/>
        </authorList>
    </citation>
    <scope>NUCLEOTIDE SEQUENCE</scope>
</reference>
<dbReference type="EMBL" id="OC008770">
    <property type="protein sequence ID" value="CAD7267267.1"/>
    <property type="molecule type" value="Genomic_DNA"/>
</dbReference>
<proteinExistence type="predicted"/>
<organism evidence="1">
    <name type="scientific">Timema shepardi</name>
    <name type="common">Walking stick</name>
    <dbReference type="NCBI Taxonomy" id="629360"/>
    <lineage>
        <taxon>Eukaryota</taxon>
        <taxon>Metazoa</taxon>
        <taxon>Ecdysozoa</taxon>
        <taxon>Arthropoda</taxon>
        <taxon>Hexapoda</taxon>
        <taxon>Insecta</taxon>
        <taxon>Pterygota</taxon>
        <taxon>Neoptera</taxon>
        <taxon>Polyneoptera</taxon>
        <taxon>Phasmatodea</taxon>
        <taxon>Timematodea</taxon>
        <taxon>Timematoidea</taxon>
        <taxon>Timematidae</taxon>
        <taxon>Timema</taxon>
    </lineage>
</organism>
<evidence type="ECO:0000313" key="1">
    <source>
        <dbReference type="EMBL" id="CAD7267267.1"/>
    </source>
</evidence>
<name>A0A7R9B6T3_TIMSH</name>
<gene>
    <name evidence="1" type="ORF">TSIB3V08_LOCUS11281</name>
</gene>
<sequence>MYHGLLKQQIVGMLQLSGWQANCDLPPNVNTLLDWLFLAVAFLVEKIKLEQQCDVCHGVQTIRQNREQFIITEMFRAATHRCSIRTQMKLVQALAVLHPHFLPTRN</sequence>
<protein>
    <submittedName>
        <fullName evidence="1">Uncharacterized protein</fullName>
    </submittedName>
</protein>
<dbReference type="AlphaFoldDB" id="A0A7R9B6T3"/>
<accession>A0A7R9B6T3</accession>